<evidence type="ECO:0000256" key="3">
    <source>
        <dbReference type="ARBA" id="ARBA00022801"/>
    </source>
</evidence>
<dbReference type="InterPro" id="IPR035068">
    <property type="entry name" value="TldD/PmbA_N"/>
</dbReference>
<dbReference type="InterPro" id="IPR045570">
    <property type="entry name" value="Metalloprtase-TldD/E_cen_dom"/>
</dbReference>
<dbReference type="Proteomes" id="UP000233781">
    <property type="component" value="Unassembled WGS sequence"/>
</dbReference>
<dbReference type="InterPro" id="IPR036059">
    <property type="entry name" value="TldD/PmbA_sf"/>
</dbReference>
<dbReference type="GO" id="GO:0008237">
    <property type="term" value="F:metallopeptidase activity"/>
    <property type="evidence" value="ECO:0007669"/>
    <property type="project" value="UniProtKB-KW"/>
</dbReference>
<dbReference type="EMBL" id="PJNE01000001">
    <property type="protein sequence ID" value="PKW26590.1"/>
    <property type="molecule type" value="Genomic_DNA"/>
</dbReference>
<evidence type="ECO:0000256" key="1">
    <source>
        <dbReference type="ARBA" id="ARBA00005836"/>
    </source>
</evidence>
<dbReference type="Pfam" id="PF19290">
    <property type="entry name" value="PmbA_TldD_2nd"/>
    <property type="match status" value="1"/>
</dbReference>
<dbReference type="GO" id="GO:0005829">
    <property type="term" value="C:cytosol"/>
    <property type="evidence" value="ECO:0007669"/>
    <property type="project" value="TreeGrafter"/>
</dbReference>
<dbReference type="InterPro" id="IPR002510">
    <property type="entry name" value="Metalloprtase-TldD/E_N"/>
</dbReference>
<dbReference type="Pfam" id="PF19289">
    <property type="entry name" value="PmbA_TldD_3rd"/>
    <property type="match status" value="1"/>
</dbReference>
<keyword evidence="2" id="KW-0645">Protease</keyword>
<dbReference type="SUPFAM" id="SSF111283">
    <property type="entry name" value="Putative modulator of DNA gyrase, PmbA/TldD"/>
    <property type="match status" value="1"/>
</dbReference>
<evidence type="ECO:0000256" key="2">
    <source>
        <dbReference type="ARBA" id="ARBA00022670"/>
    </source>
</evidence>
<evidence type="ECO:0000256" key="4">
    <source>
        <dbReference type="ARBA" id="ARBA00023049"/>
    </source>
</evidence>
<dbReference type="RefSeq" id="WP_101395132.1">
    <property type="nucleotide sequence ID" value="NZ_PJNE01000001.1"/>
</dbReference>
<dbReference type="InterPro" id="IPR045569">
    <property type="entry name" value="Metalloprtase-TldD/E_C"/>
</dbReference>
<comment type="similarity">
    <text evidence="1">Belongs to the peptidase U62 family.</text>
</comment>
<keyword evidence="10" id="KW-1185">Reference proteome</keyword>
<name>A0A2N3YIC1_9MICO</name>
<dbReference type="Pfam" id="PF01523">
    <property type="entry name" value="PmbA_TldD_1st"/>
    <property type="match status" value="1"/>
</dbReference>
<dbReference type="PANTHER" id="PTHR30624">
    <property type="entry name" value="UNCHARACTERIZED PROTEIN TLDD AND PMBA"/>
    <property type="match status" value="1"/>
</dbReference>
<keyword evidence="3" id="KW-0378">Hydrolase</keyword>
<evidence type="ECO:0000259" key="6">
    <source>
        <dbReference type="Pfam" id="PF01523"/>
    </source>
</evidence>
<evidence type="ECO:0000313" key="9">
    <source>
        <dbReference type="EMBL" id="PKW26590.1"/>
    </source>
</evidence>
<dbReference type="PANTHER" id="PTHR30624:SF10">
    <property type="entry name" value="CONSERVED PROTEIN"/>
    <property type="match status" value="1"/>
</dbReference>
<keyword evidence="4" id="KW-0482">Metalloprotease</keyword>
<feature type="region of interest" description="Disordered" evidence="5">
    <location>
        <begin position="114"/>
        <end position="133"/>
    </location>
</feature>
<sequence length="504" mass="53543">MSAAAASPPTAHGWGDLADDPHATRLMEEALAATEVAGLTFADVRLVEAEELRLYTARSGELDERSEHNAGIGVRVLVDGAWGFAAVPLTGPGSPGARAPRLAAEQAVRSARAGSGLARTELPPRAPSSGRWEVPVGLDPFAVRDEERHQLLQEAVHAASAPRAVRSVTAGLNAKRQHKHYADSEGSRQHQHLVESGAVLQATAADASGVQRRSYPNSFHGNTAAGGWEYVTGLSLPSEAARVGEEAAQLLTAPHAPAGTASVVIGPAQMALQIHESVGHAIELDRILGDETNFAGTSWVQPADIGSLRYGSPAVTIVADPTLPGTRGTFAWDDEGTPAVRRTLVDEGVLREVLSSRESAARHGRQTSGAARSDGWAYLPVPFATNVYLEPGTGSLPELLDRMGDGYYVDDNRSWSIDDRRLAFQFGTEVAWEVRRGRRGRLLRGFSYGGLTPQFWGSVEAVAGPEEFRSFGMPCGKGEPKQWGFLGHGAAPTLVRSVRIGVMG</sequence>
<evidence type="ECO:0000256" key="5">
    <source>
        <dbReference type="SAM" id="MobiDB-lite"/>
    </source>
</evidence>
<proteinExistence type="inferred from homology"/>
<dbReference type="AlphaFoldDB" id="A0A2N3YIC1"/>
<feature type="domain" description="Metalloprotease TldD/E N-terminal" evidence="6">
    <location>
        <begin position="42"/>
        <end position="111"/>
    </location>
</feature>
<evidence type="ECO:0000259" key="8">
    <source>
        <dbReference type="Pfam" id="PF19290"/>
    </source>
</evidence>
<feature type="domain" description="Metalloprotease TldD/E central" evidence="8">
    <location>
        <begin position="140"/>
        <end position="251"/>
    </location>
</feature>
<dbReference type="Gene3D" id="3.30.2290.10">
    <property type="entry name" value="PmbA/TldD superfamily"/>
    <property type="match status" value="1"/>
</dbReference>
<feature type="domain" description="Metalloprotease TldD/E C-terminal" evidence="7">
    <location>
        <begin position="259"/>
        <end position="474"/>
    </location>
</feature>
<organism evidence="9 10">
    <name type="scientific">Phycicoccus duodecadis</name>
    <dbReference type="NCBI Taxonomy" id="173053"/>
    <lineage>
        <taxon>Bacteria</taxon>
        <taxon>Bacillati</taxon>
        <taxon>Actinomycetota</taxon>
        <taxon>Actinomycetes</taxon>
        <taxon>Micrococcales</taxon>
        <taxon>Intrasporangiaceae</taxon>
        <taxon>Phycicoccus</taxon>
    </lineage>
</organism>
<evidence type="ECO:0000313" key="10">
    <source>
        <dbReference type="Proteomes" id="UP000233781"/>
    </source>
</evidence>
<protein>
    <submittedName>
        <fullName evidence="9">TldD protein</fullName>
    </submittedName>
</protein>
<evidence type="ECO:0000259" key="7">
    <source>
        <dbReference type="Pfam" id="PF19289"/>
    </source>
</evidence>
<comment type="caution">
    <text evidence="9">The sequence shown here is derived from an EMBL/GenBank/DDBJ whole genome shotgun (WGS) entry which is preliminary data.</text>
</comment>
<dbReference type="OrthoDB" id="9803213at2"/>
<gene>
    <name evidence="9" type="ORF">ATL31_1404</name>
</gene>
<dbReference type="GO" id="GO:0006508">
    <property type="term" value="P:proteolysis"/>
    <property type="evidence" value="ECO:0007669"/>
    <property type="project" value="UniProtKB-KW"/>
</dbReference>
<reference evidence="9 10" key="1">
    <citation type="submission" date="2017-12" db="EMBL/GenBank/DDBJ databases">
        <title>Sequencing the genomes of 1000 Actinobacteria strains.</title>
        <authorList>
            <person name="Klenk H.-P."/>
        </authorList>
    </citation>
    <scope>NUCLEOTIDE SEQUENCE [LARGE SCALE GENOMIC DNA]</scope>
    <source>
        <strain evidence="9 10">DSM 12806</strain>
    </source>
</reference>
<accession>A0A2N3YIC1</accession>
<dbReference type="InterPro" id="IPR051463">
    <property type="entry name" value="Peptidase_U62_metallo"/>
</dbReference>